<evidence type="ECO:0000313" key="4">
    <source>
        <dbReference type="Proteomes" id="UP000005954"/>
    </source>
</evidence>
<dbReference type="STRING" id="89187.ISM_15485"/>
<accession>A3SP91</accession>
<sequence>MSAKWIAVVGAAALAVTLGSVVMTERQAAAENITPHLPGIPPVSVQDLDKDLARNGPEPQKMSVQRSGQQSGRG</sequence>
<dbReference type="HOGENOM" id="CLU_2685542_0_0_5"/>
<evidence type="ECO:0000313" key="3">
    <source>
        <dbReference type="EMBL" id="EAP76281.1"/>
    </source>
</evidence>
<feature type="signal peptide" evidence="2">
    <location>
        <begin position="1"/>
        <end position="28"/>
    </location>
</feature>
<comment type="caution">
    <text evidence="3">The sequence shown here is derived from an EMBL/GenBank/DDBJ whole genome shotgun (WGS) entry which is preliminary data.</text>
</comment>
<feature type="region of interest" description="Disordered" evidence="1">
    <location>
        <begin position="33"/>
        <end position="74"/>
    </location>
</feature>
<evidence type="ECO:0000256" key="1">
    <source>
        <dbReference type="SAM" id="MobiDB-lite"/>
    </source>
</evidence>
<reference evidence="3 4" key="1">
    <citation type="submission" date="2005-12" db="EMBL/GenBank/DDBJ databases">
        <authorList>
            <person name="Moran M.A."/>
            <person name="Ferriera S."/>
            <person name="Johnson J."/>
            <person name="Kravitz S."/>
            <person name="Halpern A."/>
            <person name="Remington K."/>
            <person name="Beeson K."/>
            <person name="Tran B."/>
            <person name="Rogers Y.-H."/>
            <person name="Friedman R."/>
            <person name="Venter J.C."/>
        </authorList>
    </citation>
    <scope>NUCLEOTIDE SEQUENCE [LARGE SCALE GENOMIC DNA]</scope>
    <source>
        <strain evidence="4">ATCC BAA-591 / DSM 15170 / ISM</strain>
    </source>
</reference>
<gene>
    <name evidence="3" type="ORF">ISM_15485</name>
</gene>
<feature type="compositionally biased region" description="Polar residues" evidence="1">
    <location>
        <begin position="62"/>
        <end position="74"/>
    </location>
</feature>
<organism evidence="3 4">
    <name type="scientific">Roseovarius nubinhibens (strain ATCC BAA-591 / DSM 15170 / ISM)</name>
    <dbReference type="NCBI Taxonomy" id="89187"/>
    <lineage>
        <taxon>Bacteria</taxon>
        <taxon>Pseudomonadati</taxon>
        <taxon>Pseudomonadota</taxon>
        <taxon>Alphaproteobacteria</taxon>
        <taxon>Rhodobacterales</taxon>
        <taxon>Roseobacteraceae</taxon>
        <taxon>Roseovarius</taxon>
    </lineage>
</organism>
<protein>
    <submittedName>
        <fullName evidence="3">Uncharacterized protein</fullName>
    </submittedName>
</protein>
<keyword evidence="4" id="KW-1185">Reference proteome</keyword>
<dbReference type="Proteomes" id="UP000005954">
    <property type="component" value="Unassembled WGS sequence"/>
</dbReference>
<dbReference type="AlphaFoldDB" id="A3SP91"/>
<proteinExistence type="predicted"/>
<keyword evidence="2" id="KW-0732">Signal</keyword>
<dbReference type="EMBL" id="AALY01000002">
    <property type="protein sequence ID" value="EAP76281.1"/>
    <property type="molecule type" value="Genomic_DNA"/>
</dbReference>
<name>A3SP91_ROSNI</name>
<feature type="chain" id="PRO_5002658349" evidence="2">
    <location>
        <begin position="29"/>
        <end position="74"/>
    </location>
</feature>
<dbReference type="RefSeq" id="WP_009815106.1">
    <property type="nucleotide sequence ID" value="NZ_CH724156.1"/>
</dbReference>
<evidence type="ECO:0000256" key="2">
    <source>
        <dbReference type="SAM" id="SignalP"/>
    </source>
</evidence>